<dbReference type="PANTHER" id="PTHR43639:SF1">
    <property type="entry name" value="SHORT-CHAIN DEHYDROGENASE_REDUCTASE FAMILY PROTEIN"/>
    <property type="match status" value="1"/>
</dbReference>
<evidence type="ECO:0000256" key="1">
    <source>
        <dbReference type="ARBA" id="ARBA00006484"/>
    </source>
</evidence>
<comment type="caution">
    <text evidence="3">The sequence shown here is derived from an EMBL/GenBank/DDBJ whole genome shotgun (WGS) entry which is preliminary data.</text>
</comment>
<dbReference type="Gene3D" id="3.40.50.720">
    <property type="entry name" value="NAD(P)-binding Rossmann-like Domain"/>
    <property type="match status" value="1"/>
</dbReference>
<dbReference type="PRINTS" id="PR00080">
    <property type="entry name" value="SDRFAMILY"/>
</dbReference>
<name>A0ABS8ENQ9_9FLAO</name>
<dbReference type="EMBL" id="JAFMPT010000009">
    <property type="protein sequence ID" value="MCC1484652.1"/>
    <property type="molecule type" value="Genomic_DNA"/>
</dbReference>
<dbReference type="Proteomes" id="UP000778797">
    <property type="component" value="Unassembled WGS sequence"/>
</dbReference>
<dbReference type="InterPro" id="IPR002347">
    <property type="entry name" value="SDR_fam"/>
</dbReference>
<sequence length="250" mass="27105">MDVSDKVILVTGASKGIGKAIADYLMQNGAKVAVHYNSDKTSAEALVNNHNNGSKAFKADLAKEKEVIALFKAVQSQYKTIDAIVLNAGVFLEHSSKSTIEDWFSVWRKTMAINLDAVGLLTKLGIDQYRTQNGGRFVYIGSRAVFRGETEEYLAYAASKGGITSLARSVARSFGKENIKAFVVSPGFTKTQMAEQFIANYGEERILEEIALEELTTPEDLSPLVALMCSGLMDHATGATIDVNAGSHIR</sequence>
<dbReference type="CDD" id="cd05233">
    <property type="entry name" value="SDR_c"/>
    <property type="match status" value="1"/>
</dbReference>
<keyword evidence="4" id="KW-1185">Reference proteome</keyword>
<reference evidence="4" key="1">
    <citation type="submission" date="2021-03" db="EMBL/GenBank/DDBJ databases">
        <title>Genome of Cognatishimia sp. F0-27.</title>
        <authorList>
            <person name="Ping X."/>
        </authorList>
    </citation>
    <scope>NUCLEOTIDE SEQUENCE [LARGE SCALE GENOMIC DNA]</scope>
    <source>
        <strain evidence="4">E313</strain>
    </source>
</reference>
<dbReference type="Pfam" id="PF13561">
    <property type="entry name" value="adh_short_C2"/>
    <property type="match status" value="1"/>
</dbReference>
<gene>
    <name evidence="3" type="ORF">J1C55_08635</name>
</gene>
<evidence type="ECO:0000313" key="4">
    <source>
        <dbReference type="Proteomes" id="UP000778797"/>
    </source>
</evidence>
<dbReference type="PANTHER" id="PTHR43639">
    <property type="entry name" value="OXIDOREDUCTASE, SHORT-CHAIN DEHYDROGENASE/REDUCTASE FAMILY (AFU_ORTHOLOGUE AFUA_5G02870)"/>
    <property type="match status" value="1"/>
</dbReference>
<evidence type="ECO:0000256" key="2">
    <source>
        <dbReference type="ARBA" id="ARBA00023002"/>
    </source>
</evidence>
<comment type="similarity">
    <text evidence="1">Belongs to the short-chain dehydrogenases/reductases (SDR) family.</text>
</comment>
<reference evidence="4" key="2">
    <citation type="submission" date="2023-07" db="EMBL/GenBank/DDBJ databases">
        <title>Genome of Winogradskyella sp. E313.</title>
        <authorList>
            <person name="Zhou Y."/>
        </authorList>
    </citation>
    <scope>NUCLEOTIDE SEQUENCE [LARGE SCALE GENOMIC DNA]</scope>
    <source>
        <strain evidence="4">E313</strain>
    </source>
</reference>
<dbReference type="PRINTS" id="PR00081">
    <property type="entry name" value="GDHRDH"/>
</dbReference>
<proteinExistence type="inferred from homology"/>
<evidence type="ECO:0000313" key="3">
    <source>
        <dbReference type="EMBL" id="MCC1484652.1"/>
    </source>
</evidence>
<dbReference type="SUPFAM" id="SSF51735">
    <property type="entry name" value="NAD(P)-binding Rossmann-fold domains"/>
    <property type="match status" value="1"/>
</dbReference>
<dbReference type="InterPro" id="IPR036291">
    <property type="entry name" value="NAD(P)-bd_dom_sf"/>
</dbReference>
<protein>
    <submittedName>
        <fullName evidence="3">SDR family oxidoreductase</fullName>
    </submittedName>
</protein>
<keyword evidence="2" id="KW-0560">Oxidoreductase</keyword>
<accession>A0ABS8ENQ9</accession>
<organism evidence="3 4">
    <name type="scientific">Winogradskyella immobilis</name>
    <dbReference type="NCBI Taxonomy" id="2816852"/>
    <lineage>
        <taxon>Bacteria</taxon>
        <taxon>Pseudomonadati</taxon>
        <taxon>Bacteroidota</taxon>
        <taxon>Flavobacteriia</taxon>
        <taxon>Flavobacteriales</taxon>
        <taxon>Flavobacteriaceae</taxon>
        <taxon>Winogradskyella</taxon>
    </lineage>
</organism>